<dbReference type="NCBIfam" id="NF010000">
    <property type="entry name" value="PRK13473.1"/>
    <property type="match status" value="1"/>
</dbReference>
<evidence type="ECO:0000259" key="5">
    <source>
        <dbReference type="Pfam" id="PF00171"/>
    </source>
</evidence>
<keyword evidence="1 4" id="KW-0560">Oxidoreductase</keyword>
<feature type="active site" evidence="3">
    <location>
        <position position="246"/>
    </location>
</feature>
<dbReference type="InterPro" id="IPR029510">
    <property type="entry name" value="Ald_DH_CS_GLU"/>
</dbReference>
<dbReference type="Gene3D" id="3.40.605.10">
    <property type="entry name" value="Aldehyde Dehydrogenase, Chain A, domain 1"/>
    <property type="match status" value="1"/>
</dbReference>
<dbReference type="SUPFAM" id="SSF53720">
    <property type="entry name" value="ALDH-like"/>
    <property type="match status" value="1"/>
</dbReference>
<dbReference type="InterPro" id="IPR016161">
    <property type="entry name" value="Ald_DH/histidinol_DH"/>
</dbReference>
<evidence type="ECO:0000256" key="1">
    <source>
        <dbReference type="ARBA" id="ARBA00023002"/>
    </source>
</evidence>
<dbReference type="InterPro" id="IPR016163">
    <property type="entry name" value="Ald_DH_C"/>
</dbReference>
<organism evidence="6 7">
    <name type="scientific">Pseudomonas cavernae</name>
    <dbReference type="NCBI Taxonomy" id="2320867"/>
    <lineage>
        <taxon>Bacteria</taxon>
        <taxon>Pseudomonadati</taxon>
        <taxon>Pseudomonadota</taxon>
        <taxon>Gammaproteobacteria</taxon>
        <taxon>Pseudomonadales</taxon>
        <taxon>Pseudomonadaceae</taxon>
        <taxon>Pseudomonas</taxon>
    </lineage>
</organism>
<sequence>MQTKLLINGQLVAGEGASQPVLNPALGAPLIHVNEASESQVDAAVRAADAAFVGWSQTAPKDRALLLLRLADKIEAHAEELARLESQNCGKPFAAALNDEIPAIADVFRYFAGASRCLSGSAAGEYLPGHTSMIRRDPIGVVASIAPWNYPLMMAAWKLAPALAAGNCVVLKPSEQTPLTALKLGEFLAEIFPAGVVNIVFGRGASVGSPLVTHPKVRMVSLTGSVATGSNIISSTAGTVKRMHMELGGKAPVIIFNDADIAAAVEGIRTFGFYNAGQDCTAACRIYAQKGIYDKFVAELGAAVGSIKYGLQDDPSTELGPLITAQHRERVSGFVERASQQAHIEVVTGGKVVAGAGFFFEPTVLAGARQDDEIVRREVFAPVVSVTPFSDEDQALTWANDSDYGLASSLWTGDVGRAHRLSARLQYGCTWVNTHFMLVSEMPHGGMKLSGYGKDLSIYGLEDYTAVRHVMFKH</sequence>
<dbReference type="InterPro" id="IPR015590">
    <property type="entry name" value="Aldehyde_DH_dom"/>
</dbReference>
<comment type="similarity">
    <text evidence="4">Belongs to the aldehyde dehydrogenase family.</text>
</comment>
<accession>A0A385YZT3</accession>
<dbReference type="EMBL" id="CP032419">
    <property type="protein sequence ID" value="AYC32004.1"/>
    <property type="molecule type" value="Genomic_DNA"/>
</dbReference>
<dbReference type="FunFam" id="3.40.309.10:FF:000010">
    <property type="entry name" value="Gamma-aminobutyraldehyde dehydrogenase"/>
    <property type="match status" value="1"/>
</dbReference>
<dbReference type="RefSeq" id="WP_119892626.1">
    <property type="nucleotide sequence ID" value="NZ_CP032419.1"/>
</dbReference>
<evidence type="ECO:0000256" key="4">
    <source>
        <dbReference type="RuleBase" id="RU003345"/>
    </source>
</evidence>
<dbReference type="CDD" id="cd07092">
    <property type="entry name" value="ALDH_ABALDH-YdcW"/>
    <property type="match status" value="1"/>
</dbReference>
<dbReference type="AlphaFoldDB" id="A0A385YZT3"/>
<evidence type="ECO:0000256" key="3">
    <source>
        <dbReference type="PROSITE-ProRule" id="PRU10007"/>
    </source>
</evidence>
<feature type="domain" description="Aldehyde dehydrogenase" evidence="5">
    <location>
        <begin position="15"/>
        <end position="470"/>
    </location>
</feature>
<evidence type="ECO:0000313" key="7">
    <source>
        <dbReference type="Proteomes" id="UP000265560"/>
    </source>
</evidence>
<evidence type="ECO:0000256" key="2">
    <source>
        <dbReference type="ARBA" id="ARBA00023027"/>
    </source>
</evidence>
<evidence type="ECO:0000313" key="6">
    <source>
        <dbReference type="EMBL" id="AYC32004.1"/>
    </source>
</evidence>
<dbReference type="OrthoDB" id="9812625at2"/>
<name>A0A385YZT3_9PSED</name>
<dbReference type="KEGG" id="pcav:D3880_06245"/>
<proteinExistence type="inferred from homology"/>
<dbReference type="PROSITE" id="PS00687">
    <property type="entry name" value="ALDEHYDE_DEHYDR_GLU"/>
    <property type="match status" value="1"/>
</dbReference>
<dbReference type="GO" id="GO:0004030">
    <property type="term" value="F:aldehyde dehydrogenase [NAD(P)+] activity"/>
    <property type="evidence" value="ECO:0007669"/>
    <property type="project" value="UniProtKB-ARBA"/>
</dbReference>
<dbReference type="PANTHER" id="PTHR11699">
    <property type="entry name" value="ALDEHYDE DEHYDROGENASE-RELATED"/>
    <property type="match status" value="1"/>
</dbReference>
<keyword evidence="2" id="KW-0520">NAD</keyword>
<dbReference type="Proteomes" id="UP000265560">
    <property type="component" value="Chromosome"/>
</dbReference>
<keyword evidence="7" id="KW-1185">Reference proteome</keyword>
<protein>
    <submittedName>
        <fullName evidence="6">Gamma-aminobutyraldehyde dehydrogenase</fullName>
    </submittedName>
</protein>
<reference evidence="7" key="1">
    <citation type="submission" date="2018-09" db="EMBL/GenBank/DDBJ databases">
        <authorList>
            <person name="Zhu H."/>
        </authorList>
    </citation>
    <scope>NUCLEOTIDE SEQUENCE [LARGE SCALE GENOMIC DNA]</scope>
    <source>
        <strain evidence="7">K2W31S-8</strain>
    </source>
</reference>
<dbReference type="InterPro" id="IPR015657">
    <property type="entry name" value="Aminobutyraldehyde_DH"/>
</dbReference>
<dbReference type="FunFam" id="3.40.605.10:FF:000001">
    <property type="entry name" value="Aldehyde dehydrogenase 1"/>
    <property type="match status" value="1"/>
</dbReference>
<dbReference type="Pfam" id="PF00171">
    <property type="entry name" value="Aldedh"/>
    <property type="match status" value="1"/>
</dbReference>
<dbReference type="InterPro" id="IPR016162">
    <property type="entry name" value="Ald_DH_N"/>
</dbReference>
<gene>
    <name evidence="6" type="ORF">D3880_06245</name>
</gene>
<dbReference type="Gene3D" id="3.40.309.10">
    <property type="entry name" value="Aldehyde Dehydrogenase, Chain A, domain 2"/>
    <property type="match status" value="1"/>
</dbReference>